<dbReference type="Proteomes" id="UP000050360">
    <property type="component" value="Unassembled WGS sequence"/>
</dbReference>
<dbReference type="GO" id="GO:0009307">
    <property type="term" value="P:DNA restriction-modification system"/>
    <property type="evidence" value="ECO:0007669"/>
    <property type="project" value="InterPro"/>
</dbReference>
<evidence type="ECO:0000313" key="3">
    <source>
        <dbReference type="EMBL" id="KPQ43989.1"/>
    </source>
</evidence>
<dbReference type="PATRIC" id="fig|1719120.3.peg.1582"/>
<keyword evidence="3" id="KW-0540">Nuclease</keyword>
<dbReference type="SUPFAM" id="SSF52980">
    <property type="entry name" value="Restriction endonuclease-like"/>
    <property type="match status" value="1"/>
</dbReference>
<dbReference type="Gene3D" id="3.40.1350.10">
    <property type="match status" value="1"/>
</dbReference>
<sequence>MNSSNIQEIFNLKTALVVLFLAFPVIVLNILYYLKQKYYSTPDPREVALHDYEIKKVKLEGIFMPPKPVPIPKVMLLLVFISLLSIMIAYFHLLSGWAFLLFSFFYMIFILLSIKGFRSLLVKEIKHDFDRIIDEKTIGFPWLADAIAQYYEMRDLKMADYLELKSHPATSSAIRVRKIAHEKRIIEEKFRITRNLIKYYENLFPWLPEFVGEDLDELIEQVNRNEETESTNDDPIKFFLTMGEYKNLSNIERNQLALDRYFAKKKSSWELGRDYERYIGYLYERDGFSVYYQGIEAGLEDLGRDLIAKKNNEVKIIQCKYWAQHKIIHEKHVCQLFGTTLKYWVEQKKSRQKQEMDFLMSLIKHDRINGVFYTSTGVSDVAKEFANELGIELHEKFPFKKYPSIKCNISKRTGEKIYHLPMDQQYDRIIIEENKNECRVETVAEAENLGFRRAYRWSGKNE</sequence>
<feature type="domain" description="Restriction endonuclease type IV Mrr" evidence="2">
    <location>
        <begin position="272"/>
        <end position="343"/>
    </location>
</feature>
<proteinExistence type="predicted"/>
<name>A0A0P7ZGM3_9EURY</name>
<keyword evidence="1" id="KW-0812">Transmembrane</keyword>
<dbReference type="InterPro" id="IPR011335">
    <property type="entry name" value="Restrct_endonuc-II-like"/>
</dbReference>
<keyword evidence="3" id="KW-0378">Hydrolase</keyword>
<feature type="transmembrane region" description="Helical" evidence="1">
    <location>
        <begin position="97"/>
        <end position="117"/>
    </location>
</feature>
<evidence type="ECO:0000256" key="1">
    <source>
        <dbReference type="SAM" id="Phobius"/>
    </source>
</evidence>
<comment type="caution">
    <text evidence="3">The sequence shown here is derived from an EMBL/GenBank/DDBJ whole genome shotgun (WGS) entry which is preliminary data.</text>
</comment>
<dbReference type="GO" id="GO:0003677">
    <property type="term" value="F:DNA binding"/>
    <property type="evidence" value="ECO:0007669"/>
    <property type="project" value="InterPro"/>
</dbReference>
<keyword evidence="1" id="KW-1133">Transmembrane helix</keyword>
<gene>
    <name evidence="3" type="ORF">MPEBLZ_01457</name>
</gene>
<feature type="transmembrane region" description="Helical" evidence="1">
    <location>
        <begin position="12"/>
        <end position="34"/>
    </location>
</feature>
<keyword evidence="3" id="KW-0255">Endonuclease</keyword>
<dbReference type="EMBL" id="LKCM01000118">
    <property type="protein sequence ID" value="KPQ43989.1"/>
    <property type="molecule type" value="Genomic_DNA"/>
</dbReference>
<dbReference type="Pfam" id="PF04471">
    <property type="entry name" value="Mrr_cat"/>
    <property type="match status" value="1"/>
</dbReference>
<dbReference type="AlphaFoldDB" id="A0A0P7ZGM3"/>
<reference evidence="3 4" key="1">
    <citation type="submission" date="2015-09" db="EMBL/GenBank/DDBJ databases">
        <title>A metagenomics-based metabolic model of nitrate-dependent anaerobic oxidation of methane by Methanoperedens-like archaea.</title>
        <authorList>
            <person name="Arshad A."/>
            <person name="Speth D.R."/>
            <person name="De Graaf R.M."/>
            <person name="Op Den Camp H.J."/>
            <person name="Jetten M.S."/>
            <person name="Welte C.U."/>
        </authorList>
    </citation>
    <scope>NUCLEOTIDE SEQUENCE [LARGE SCALE GENOMIC DNA]</scope>
</reference>
<dbReference type="GO" id="GO:0004519">
    <property type="term" value="F:endonuclease activity"/>
    <property type="evidence" value="ECO:0007669"/>
    <property type="project" value="UniProtKB-KW"/>
</dbReference>
<dbReference type="InterPro" id="IPR011856">
    <property type="entry name" value="tRNA_endonuc-like_dom_sf"/>
</dbReference>
<evidence type="ECO:0000313" key="4">
    <source>
        <dbReference type="Proteomes" id="UP000050360"/>
    </source>
</evidence>
<accession>A0A0P7ZGM3</accession>
<keyword evidence="1" id="KW-0472">Membrane</keyword>
<organism evidence="3 4">
    <name type="scientific">Candidatus Methanoperedens nitratireducens</name>
    <dbReference type="NCBI Taxonomy" id="1392998"/>
    <lineage>
        <taxon>Archaea</taxon>
        <taxon>Methanobacteriati</taxon>
        <taxon>Methanobacteriota</taxon>
        <taxon>Stenosarchaea group</taxon>
        <taxon>Methanomicrobia</taxon>
        <taxon>Methanosarcinales</taxon>
        <taxon>ANME-2 cluster</taxon>
        <taxon>Candidatus Methanoperedentaceae</taxon>
        <taxon>Candidatus Methanoperedens</taxon>
    </lineage>
</organism>
<feature type="transmembrane region" description="Helical" evidence="1">
    <location>
        <begin position="74"/>
        <end position="91"/>
    </location>
</feature>
<dbReference type="InterPro" id="IPR007560">
    <property type="entry name" value="Restrct_endonuc_IV_Mrr"/>
</dbReference>
<evidence type="ECO:0000259" key="2">
    <source>
        <dbReference type="Pfam" id="PF04471"/>
    </source>
</evidence>
<protein>
    <submittedName>
        <fullName evidence="3">Restriction endonuclease</fullName>
    </submittedName>
</protein>